<reference evidence="17" key="2">
    <citation type="submission" date="2025-08" db="UniProtKB">
        <authorList>
            <consortium name="Ensembl"/>
        </authorList>
    </citation>
    <scope>IDENTIFICATION</scope>
    <source>
        <strain evidence="17">Thorbecke</strain>
    </source>
</reference>
<comment type="subcellular location">
    <subcellularLocation>
        <location evidence="1">Cell membrane</location>
        <topology evidence="1">Single-pass type I membrane protein</topology>
    </subcellularLocation>
</comment>
<keyword evidence="18" id="KW-1185">Reference proteome</keyword>
<keyword evidence="7 14" id="KW-1133">Transmembrane helix</keyword>
<reference evidence="17 18" key="1">
    <citation type="journal article" date="2011" name="Nature">
        <title>A high-resolution map of human evolutionary constraint using 29 mammals.</title>
        <authorList>
            <person name="Lindblad-Toh K."/>
            <person name="Garber M."/>
            <person name="Zuk O."/>
            <person name="Lin M.F."/>
            <person name="Parker B.J."/>
            <person name="Washietl S."/>
            <person name="Kheradpour P."/>
            <person name="Ernst J."/>
            <person name="Jordan G."/>
            <person name="Mauceli E."/>
            <person name="Ward L.D."/>
            <person name="Lowe C.B."/>
            <person name="Holloway A.K."/>
            <person name="Clamp M."/>
            <person name="Gnerre S."/>
            <person name="Alfoldi J."/>
            <person name="Beal K."/>
            <person name="Chang J."/>
            <person name="Clawson H."/>
            <person name="Cuff J."/>
            <person name="Di Palma F."/>
            <person name="Fitzgerald S."/>
            <person name="Flicek P."/>
            <person name="Guttman M."/>
            <person name="Hubisz M.J."/>
            <person name="Jaffe D.B."/>
            <person name="Jungreis I."/>
            <person name="Kent W.J."/>
            <person name="Kostka D."/>
            <person name="Lara M."/>
            <person name="Martins A.L."/>
            <person name="Massingham T."/>
            <person name="Moltke I."/>
            <person name="Raney B.J."/>
            <person name="Rasmussen M.D."/>
            <person name="Robinson J."/>
            <person name="Stark A."/>
            <person name="Vilella A.J."/>
            <person name="Wen J."/>
            <person name="Xie X."/>
            <person name="Zody M.C."/>
            <person name="Baldwin J."/>
            <person name="Bloom T."/>
            <person name="Chin C.W."/>
            <person name="Heiman D."/>
            <person name="Nicol R."/>
            <person name="Nusbaum C."/>
            <person name="Young S."/>
            <person name="Wilkinson J."/>
            <person name="Worley K.C."/>
            <person name="Kovar C.L."/>
            <person name="Muzny D.M."/>
            <person name="Gibbs R.A."/>
            <person name="Cree A."/>
            <person name="Dihn H.H."/>
            <person name="Fowler G."/>
            <person name="Jhangiani S."/>
            <person name="Joshi V."/>
            <person name="Lee S."/>
            <person name="Lewis L.R."/>
            <person name="Nazareth L.V."/>
            <person name="Okwuonu G."/>
            <person name="Santibanez J."/>
            <person name="Warren W.C."/>
            <person name="Mardis E.R."/>
            <person name="Weinstock G.M."/>
            <person name="Wilson R.K."/>
            <person name="Delehaunty K."/>
            <person name="Dooling D."/>
            <person name="Fronik C."/>
            <person name="Fulton L."/>
            <person name="Fulton B."/>
            <person name="Graves T."/>
            <person name="Minx P."/>
            <person name="Sodergren E."/>
            <person name="Birney E."/>
            <person name="Margulies E.H."/>
            <person name="Herrero J."/>
            <person name="Green E.D."/>
            <person name="Haussler D."/>
            <person name="Siepel A."/>
            <person name="Goldman N."/>
            <person name="Pollard K.S."/>
            <person name="Pedersen J.S."/>
            <person name="Lander E.S."/>
            <person name="Kellis M."/>
        </authorList>
    </citation>
    <scope>NUCLEOTIDE SEQUENCE [LARGE SCALE GENOMIC DNA]</scope>
    <source>
        <strain evidence="17 18">Thorbecke inbred</strain>
    </source>
</reference>
<evidence type="ECO:0000256" key="13">
    <source>
        <dbReference type="SAM" id="MobiDB-lite"/>
    </source>
</evidence>
<evidence type="ECO:0000256" key="6">
    <source>
        <dbReference type="ARBA" id="ARBA00022737"/>
    </source>
</evidence>
<protein>
    <recommendedName>
        <fullName evidence="16">Ig-like domain-containing protein</fullName>
    </recommendedName>
</protein>
<evidence type="ECO:0000256" key="12">
    <source>
        <dbReference type="ARBA" id="ARBA00023319"/>
    </source>
</evidence>
<evidence type="ECO:0000256" key="4">
    <source>
        <dbReference type="ARBA" id="ARBA00022692"/>
    </source>
</evidence>
<dbReference type="Ensembl" id="ENSOCUT00000049909.1">
    <property type="protein sequence ID" value="ENSOCUP00000039486.1"/>
    <property type="gene ID" value="ENSOCUG00000011685.4"/>
</dbReference>
<dbReference type="PANTHER" id="PTHR11481">
    <property type="entry name" value="IMMUNOGLOBULIN FC RECEPTOR"/>
    <property type="match status" value="1"/>
</dbReference>
<evidence type="ECO:0000256" key="3">
    <source>
        <dbReference type="ARBA" id="ARBA00022652"/>
    </source>
</evidence>
<evidence type="ECO:0000259" key="16">
    <source>
        <dbReference type="PROSITE" id="PS50835"/>
    </source>
</evidence>
<dbReference type="EMBL" id="AAGW02000249">
    <property type="status" value="NOT_ANNOTATED_CDS"/>
    <property type="molecule type" value="Genomic_DNA"/>
</dbReference>
<dbReference type="InterPro" id="IPR050488">
    <property type="entry name" value="Ig_Fc_receptor"/>
</dbReference>
<keyword evidence="8 14" id="KW-0472">Membrane</keyword>
<dbReference type="InterPro" id="IPR013783">
    <property type="entry name" value="Ig-like_fold"/>
</dbReference>
<evidence type="ECO:0000256" key="10">
    <source>
        <dbReference type="ARBA" id="ARBA00023170"/>
    </source>
</evidence>
<proteinExistence type="predicted"/>
<evidence type="ECO:0000313" key="17">
    <source>
        <dbReference type="Ensembl" id="ENSOCUP00000039486.1"/>
    </source>
</evidence>
<dbReference type="Gene3D" id="2.60.40.10">
    <property type="entry name" value="Immunoglobulins"/>
    <property type="match status" value="2"/>
</dbReference>
<dbReference type="STRING" id="9986.ENSOCUP00000039486"/>
<keyword evidence="2" id="KW-1003">Cell membrane</keyword>
<keyword evidence="10" id="KW-0675">Receptor</keyword>
<dbReference type="PROSITE" id="PS50835">
    <property type="entry name" value="IG_LIKE"/>
    <property type="match status" value="2"/>
</dbReference>
<keyword evidence="9" id="KW-1015">Disulfide bond</keyword>
<feature type="transmembrane region" description="Helical" evidence="14">
    <location>
        <begin position="226"/>
        <end position="252"/>
    </location>
</feature>
<keyword evidence="4 14" id="KW-0812">Transmembrane</keyword>
<keyword evidence="6" id="KW-0677">Repeat</keyword>
<name>A0A5F9D0S2_RABIT</name>
<dbReference type="FunFam" id="2.60.40.10:FF:000356">
    <property type="entry name" value="Low affinity immunoglobulin gamma Fc region receptor III-A"/>
    <property type="match status" value="1"/>
</dbReference>
<keyword evidence="11" id="KW-0325">Glycoprotein</keyword>
<evidence type="ECO:0000256" key="8">
    <source>
        <dbReference type="ARBA" id="ARBA00023136"/>
    </source>
</evidence>
<dbReference type="Pfam" id="PF13895">
    <property type="entry name" value="Ig_2"/>
    <property type="match status" value="2"/>
</dbReference>
<evidence type="ECO:0000313" key="18">
    <source>
        <dbReference type="Proteomes" id="UP000001811"/>
    </source>
</evidence>
<evidence type="ECO:0000256" key="14">
    <source>
        <dbReference type="SAM" id="Phobius"/>
    </source>
</evidence>
<dbReference type="PANTHER" id="PTHR11481:SF97">
    <property type="entry name" value="LOW AFFINITY IMMUNOGLOBULIN GAMMA FC REGION RECEPTOR II-B-RELATED"/>
    <property type="match status" value="1"/>
</dbReference>
<dbReference type="GO" id="GO:0019770">
    <property type="term" value="F:IgG receptor activity"/>
    <property type="evidence" value="ECO:0007669"/>
    <property type="project" value="TreeGrafter"/>
</dbReference>
<dbReference type="FunFam" id="2.60.40.10:FF:000217">
    <property type="entry name" value="High affinity immunoglobulin gamma Fc receptor I"/>
    <property type="match status" value="1"/>
</dbReference>
<feature type="domain" description="Ig-like" evidence="16">
    <location>
        <begin position="117"/>
        <end position="213"/>
    </location>
</feature>
<dbReference type="CDD" id="cd05753">
    <property type="entry name" value="Ig2_FcgammaR_like"/>
    <property type="match status" value="1"/>
</dbReference>
<dbReference type="GO" id="GO:0009897">
    <property type="term" value="C:external side of plasma membrane"/>
    <property type="evidence" value="ECO:0007669"/>
    <property type="project" value="TreeGrafter"/>
</dbReference>
<evidence type="ECO:0000256" key="1">
    <source>
        <dbReference type="ARBA" id="ARBA00004251"/>
    </source>
</evidence>
<feature type="domain" description="Ig-like" evidence="16">
    <location>
        <begin position="48"/>
        <end position="114"/>
    </location>
</feature>
<evidence type="ECO:0000256" key="5">
    <source>
        <dbReference type="ARBA" id="ARBA00022729"/>
    </source>
</evidence>
<feature type="signal peptide" evidence="15">
    <location>
        <begin position="1"/>
        <end position="45"/>
    </location>
</feature>
<dbReference type="GO" id="GO:0001788">
    <property type="term" value="P:antibody-dependent cellular cytotoxicity"/>
    <property type="evidence" value="ECO:0007669"/>
    <property type="project" value="TreeGrafter"/>
</dbReference>
<reference evidence="17" key="3">
    <citation type="submission" date="2025-09" db="UniProtKB">
        <authorList>
            <consortium name="Ensembl"/>
        </authorList>
    </citation>
    <scope>IDENTIFICATION</scope>
    <source>
        <strain evidence="17">Thorbecke</strain>
    </source>
</reference>
<dbReference type="InterPro" id="IPR007110">
    <property type="entry name" value="Ig-like_dom"/>
</dbReference>
<dbReference type="GO" id="GO:0050766">
    <property type="term" value="P:positive regulation of phagocytosis"/>
    <property type="evidence" value="ECO:0007669"/>
    <property type="project" value="TreeGrafter"/>
</dbReference>
<dbReference type="Bgee" id="ENSOCUG00000011685">
    <property type="expression patterns" value="Expressed in liver and 20 other cell types or tissues"/>
</dbReference>
<evidence type="ECO:0000256" key="11">
    <source>
        <dbReference type="ARBA" id="ARBA00023180"/>
    </source>
</evidence>
<dbReference type="SMR" id="A0A5F9D0S2"/>
<keyword evidence="5 15" id="KW-0732">Signal</keyword>
<dbReference type="SMART" id="SM00409">
    <property type="entry name" value="IG"/>
    <property type="match status" value="2"/>
</dbReference>
<dbReference type="GO" id="GO:0032760">
    <property type="term" value="P:positive regulation of tumor necrosis factor production"/>
    <property type="evidence" value="ECO:0007669"/>
    <property type="project" value="TreeGrafter"/>
</dbReference>
<keyword evidence="3" id="KW-0390">IgG-binding protein</keyword>
<dbReference type="GeneTree" id="ENSGT01050000244808"/>
<dbReference type="SUPFAM" id="SSF48726">
    <property type="entry name" value="Immunoglobulin"/>
    <property type="match status" value="2"/>
</dbReference>
<feature type="region of interest" description="Disordered" evidence="13">
    <location>
        <begin position="339"/>
        <end position="360"/>
    </location>
</feature>
<keyword evidence="12" id="KW-0393">Immunoglobulin domain</keyword>
<dbReference type="Proteomes" id="UP000001811">
    <property type="component" value="Chromosome 13"/>
</dbReference>
<dbReference type="InParanoid" id="A0A5F9D0S2"/>
<sequence length="360" mass="39570">MGIPSFLPLFDTESDWADCKHSQPLGHMLLWTAVLFLAPVAGTPAEVPQAVLKLQPPWIRVLQEDSVTLKCQGAHGPGNHSTQWLHNGIAIPSQVQPSYTFKAKKNDSGEYRCQTGPSRLSNPVQLHVFSEWLVLQTPQLVFQEGEPIVLRCHGWRNKTVNKVTFYQNGISKKFFNYNTDFCIAQANHSHSGDYYCKGNIGKVTYSSEPVTITVQEPSSNPDDDSLVVTIVAVVTGIVVMATVAIVAAFVYLKRRRRSALPGYPKPGGMGETFPEESGEYSVLYGDSATSHPRLPSGLEPAGSDLCKFSRKHWRGWGSGRRGGTPVSWSVLSLTLSPKEDLAGETKGDTDPREDEERAVS</sequence>
<gene>
    <name evidence="17" type="primary">LOC100359306</name>
</gene>
<organism evidence="17 18">
    <name type="scientific">Oryctolagus cuniculus</name>
    <name type="common">Rabbit</name>
    <dbReference type="NCBI Taxonomy" id="9986"/>
    <lineage>
        <taxon>Eukaryota</taxon>
        <taxon>Metazoa</taxon>
        <taxon>Chordata</taxon>
        <taxon>Craniata</taxon>
        <taxon>Vertebrata</taxon>
        <taxon>Euteleostomi</taxon>
        <taxon>Mammalia</taxon>
        <taxon>Eutheria</taxon>
        <taxon>Euarchontoglires</taxon>
        <taxon>Glires</taxon>
        <taxon>Lagomorpha</taxon>
        <taxon>Leporidae</taxon>
        <taxon>Oryctolagus</taxon>
    </lineage>
</organism>
<evidence type="ECO:0000256" key="9">
    <source>
        <dbReference type="ARBA" id="ARBA00023157"/>
    </source>
</evidence>
<evidence type="ECO:0000256" key="2">
    <source>
        <dbReference type="ARBA" id="ARBA00022475"/>
    </source>
</evidence>
<feature type="chain" id="PRO_5023842181" description="Ig-like domain-containing protein" evidence="15">
    <location>
        <begin position="46"/>
        <end position="360"/>
    </location>
</feature>
<dbReference type="AlphaFoldDB" id="A0A5F9D0S2"/>
<dbReference type="InterPro" id="IPR036179">
    <property type="entry name" value="Ig-like_dom_sf"/>
</dbReference>
<accession>A0A5F9D0S2</accession>
<evidence type="ECO:0000256" key="15">
    <source>
        <dbReference type="SAM" id="SignalP"/>
    </source>
</evidence>
<evidence type="ECO:0000256" key="7">
    <source>
        <dbReference type="ARBA" id="ARBA00022989"/>
    </source>
</evidence>
<dbReference type="FunCoup" id="A0A5F9D0S2">
    <property type="interactions" value="100"/>
</dbReference>
<dbReference type="GO" id="GO:0019864">
    <property type="term" value="F:IgG binding"/>
    <property type="evidence" value="ECO:0007669"/>
    <property type="project" value="UniProtKB-KW"/>
</dbReference>
<dbReference type="InterPro" id="IPR003599">
    <property type="entry name" value="Ig_sub"/>
</dbReference>